<dbReference type="InterPro" id="IPR005883">
    <property type="entry name" value="PilM"/>
</dbReference>
<dbReference type="SUPFAM" id="SSF53067">
    <property type="entry name" value="Actin-like ATPase domain"/>
    <property type="match status" value="1"/>
</dbReference>
<dbReference type="AlphaFoldDB" id="A0A0M0LMM2"/>
<protein>
    <recommendedName>
        <fullName evidence="3">Pilus assembly protein PilM</fullName>
    </recommendedName>
</protein>
<dbReference type="InterPro" id="IPR043129">
    <property type="entry name" value="ATPase_NBD"/>
</dbReference>
<dbReference type="Proteomes" id="UP000036867">
    <property type="component" value="Unassembled WGS sequence"/>
</dbReference>
<dbReference type="Gene3D" id="3.30.1490.300">
    <property type="match status" value="1"/>
</dbReference>
<dbReference type="PANTHER" id="PTHR32432">
    <property type="entry name" value="CELL DIVISION PROTEIN FTSA-RELATED"/>
    <property type="match status" value="1"/>
</dbReference>
<proteinExistence type="predicted"/>
<comment type="caution">
    <text evidence="1">The sequence shown here is derived from an EMBL/GenBank/DDBJ whole genome shotgun (WGS) entry which is preliminary data.</text>
</comment>
<dbReference type="Pfam" id="PF11104">
    <property type="entry name" value="PilM_2"/>
    <property type="match status" value="1"/>
</dbReference>
<dbReference type="OrthoDB" id="2690797at2"/>
<name>A0A0M0LMM2_9BACL</name>
<sequence>MIFKKKKRQLSLIYNDYAMHMLAVSSNDLAQSTIEGIPLDEGIVVDGVIEDELSFFEILKEQVKKYGLKGQNVRFFVPDSTVMMKVIDHPQELKEVESIKEYVEMELGRSIHLPFEDALIDIYDVQAGDGKATLFATSADEIQKLTGLLDDAGLTPVVADIKSISNLRLLEMVMPNIHNSVTLITDWSINKLSLTIYSQGEVEFLRYQTINTERSKWYPKHTEDAFDYAYSDDVMNYKTALMEPLSEIDRILNFYHYSLNKGEKSVGNIVVIGDSPELPYIIDMLESQLNLPIHTLKDSVITSKFPNFKASQSSLIGLALKEVE</sequence>
<organism evidence="1 2">
    <name type="scientific">Viridibacillus arvi</name>
    <dbReference type="NCBI Taxonomy" id="263475"/>
    <lineage>
        <taxon>Bacteria</taxon>
        <taxon>Bacillati</taxon>
        <taxon>Bacillota</taxon>
        <taxon>Bacilli</taxon>
        <taxon>Bacillales</taxon>
        <taxon>Caryophanaceae</taxon>
        <taxon>Viridibacillus</taxon>
    </lineage>
</organism>
<dbReference type="Gene3D" id="3.30.420.40">
    <property type="match status" value="2"/>
</dbReference>
<reference evidence="2" key="1">
    <citation type="submission" date="2015-08" db="EMBL/GenBank/DDBJ databases">
        <title>Fjat-10028 dsm 16317.</title>
        <authorList>
            <person name="Liu B."/>
            <person name="Wang J."/>
            <person name="Zhu Y."/>
            <person name="Liu G."/>
            <person name="Chen Q."/>
            <person name="Chen Z."/>
            <person name="Lan J."/>
            <person name="Che J."/>
            <person name="Ge C."/>
            <person name="Shi H."/>
            <person name="Pan Z."/>
            <person name="Liu X."/>
        </authorList>
    </citation>
    <scope>NUCLEOTIDE SEQUENCE [LARGE SCALE GENOMIC DNA]</scope>
    <source>
        <strain evidence="2">DSM 16317</strain>
    </source>
</reference>
<dbReference type="RefSeq" id="WP_053416490.1">
    <property type="nucleotide sequence ID" value="NZ_LILB01000001.1"/>
</dbReference>
<dbReference type="STRING" id="263475.AMD00_07965"/>
<dbReference type="InterPro" id="IPR050696">
    <property type="entry name" value="FtsA/MreB"/>
</dbReference>
<evidence type="ECO:0000313" key="1">
    <source>
        <dbReference type="EMBL" id="KOO52325.1"/>
    </source>
</evidence>
<keyword evidence="2" id="KW-1185">Reference proteome</keyword>
<evidence type="ECO:0000313" key="2">
    <source>
        <dbReference type="Proteomes" id="UP000036867"/>
    </source>
</evidence>
<evidence type="ECO:0008006" key="3">
    <source>
        <dbReference type="Google" id="ProtNLM"/>
    </source>
</evidence>
<dbReference type="EMBL" id="LILB01000001">
    <property type="protein sequence ID" value="KOO52325.1"/>
    <property type="molecule type" value="Genomic_DNA"/>
</dbReference>
<accession>A0A0M0LMM2</accession>
<dbReference type="PANTHER" id="PTHR32432:SF3">
    <property type="entry name" value="ETHANOLAMINE UTILIZATION PROTEIN EUTJ"/>
    <property type="match status" value="1"/>
</dbReference>
<gene>
    <name evidence="1" type="ORF">AMD00_07965</name>
</gene>
<dbReference type="GeneID" id="301136038"/>